<dbReference type="Proteomes" id="UP000231742">
    <property type="component" value="Unassembled WGS sequence"/>
</dbReference>
<evidence type="ECO:0000256" key="5">
    <source>
        <dbReference type="ARBA" id="ARBA00022692"/>
    </source>
</evidence>
<comment type="similarity">
    <text evidence="2">Belongs to the AzlC family.</text>
</comment>
<keyword evidence="6 8" id="KW-1133">Transmembrane helix</keyword>
<evidence type="ECO:0000256" key="6">
    <source>
        <dbReference type="ARBA" id="ARBA00022989"/>
    </source>
</evidence>
<accession>A0A2M9D901</accession>
<reference evidence="9 10" key="1">
    <citation type="submission" date="2017-11" db="EMBL/GenBank/DDBJ databases">
        <title>Genomic Encyclopedia of Archaeal and Bacterial Type Strains, Phase II (KMG-II): From Individual Species to Whole Genera.</title>
        <authorList>
            <person name="Goeker M."/>
        </authorList>
    </citation>
    <scope>NUCLEOTIDE SEQUENCE [LARGE SCALE GENOMIC DNA]</scope>
    <source>
        <strain evidence="9 10">DSM 16400</strain>
    </source>
</reference>
<keyword evidence="4" id="KW-1003">Cell membrane</keyword>
<evidence type="ECO:0000256" key="2">
    <source>
        <dbReference type="ARBA" id="ARBA00010735"/>
    </source>
</evidence>
<gene>
    <name evidence="9" type="ORF">CLV85_1398</name>
</gene>
<keyword evidence="5 8" id="KW-0812">Transmembrane</keyword>
<evidence type="ECO:0000313" key="10">
    <source>
        <dbReference type="Proteomes" id="UP000231742"/>
    </source>
</evidence>
<evidence type="ECO:0000256" key="8">
    <source>
        <dbReference type="SAM" id="Phobius"/>
    </source>
</evidence>
<dbReference type="EMBL" id="PGFH01000001">
    <property type="protein sequence ID" value="PJJ82206.1"/>
    <property type="molecule type" value="Genomic_DNA"/>
</dbReference>
<proteinExistence type="inferred from homology"/>
<feature type="transmembrane region" description="Helical" evidence="8">
    <location>
        <begin position="141"/>
        <end position="163"/>
    </location>
</feature>
<keyword evidence="3" id="KW-0813">Transport</keyword>
<feature type="transmembrane region" description="Helical" evidence="8">
    <location>
        <begin position="195"/>
        <end position="213"/>
    </location>
</feature>
<evidence type="ECO:0000256" key="4">
    <source>
        <dbReference type="ARBA" id="ARBA00022475"/>
    </source>
</evidence>
<dbReference type="InterPro" id="IPR011606">
    <property type="entry name" value="Brnchd-chn_aa_trnsp_permease"/>
</dbReference>
<protein>
    <submittedName>
        <fullName evidence="9">Putative branched-subunit amino acid permease</fullName>
    </submittedName>
</protein>
<organism evidence="9 10">
    <name type="scientific">Salinibacterium amurskyense</name>
    <dbReference type="NCBI Taxonomy" id="205941"/>
    <lineage>
        <taxon>Bacteria</taxon>
        <taxon>Bacillati</taxon>
        <taxon>Actinomycetota</taxon>
        <taxon>Actinomycetes</taxon>
        <taxon>Micrococcales</taxon>
        <taxon>Microbacteriaceae</taxon>
        <taxon>Salinibacterium</taxon>
    </lineage>
</organism>
<keyword evidence="7 8" id="KW-0472">Membrane</keyword>
<evidence type="ECO:0000256" key="7">
    <source>
        <dbReference type="ARBA" id="ARBA00023136"/>
    </source>
</evidence>
<dbReference type="Pfam" id="PF03591">
    <property type="entry name" value="AzlC"/>
    <property type="match status" value="1"/>
</dbReference>
<feature type="transmembrane region" description="Helical" evidence="8">
    <location>
        <begin position="68"/>
        <end position="91"/>
    </location>
</feature>
<feature type="transmembrane region" description="Helical" evidence="8">
    <location>
        <begin position="169"/>
        <end position="188"/>
    </location>
</feature>
<feature type="transmembrane region" description="Helical" evidence="8">
    <location>
        <begin position="219"/>
        <end position="236"/>
    </location>
</feature>
<dbReference type="AlphaFoldDB" id="A0A2M9D901"/>
<sequence>MTGGITHGAGRVARSPEVSAAIRSSFAVGLAVAAYGISFGALAVAAGLDVWQACVLSLLMFSGGSQFALVGVLATGGTAAGGAAIASAVLLGARNSLYALRVAPMIGPGVAKRLLAGHWTIDESTAVSTAQPTLVSQRAGFWWTGAIIYVGWNLTTLIGALIGDQLGDVSQYGLDAAAAAAFLGLLWPRLKQLQPVVVAVGAAIVAAVLMPVLPAGLPVLAAALVAVAVGLTNWLGTRESDLAEAEPDPMGER</sequence>
<dbReference type="PANTHER" id="PTHR34979">
    <property type="entry name" value="INNER MEMBRANE PROTEIN YGAZ"/>
    <property type="match status" value="1"/>
</dbReference>
<keyword evidence="10" id="KW-1185">Reference proteome</keyword>
<evidence type="ECO:0000313" key="9">
    <source>
        <dbReference type="EMBL" id="PJJ82206.1"/>
    </source>
</evidence>
<feature type="transmembrane region" description="Helical" evidence="8">
    <location>
        <begin position="26"/>
        <end position="48"/>
    </location>
</feature>
<dbReference type="GO" id="GO:1903785">
    <property type="term" value="P:L-valine transmembrane transport"/>
    <property type="evidence" value="ECO:0007669"/>
    <property type="project" value="TreeGrafter"/>
</dbReference>
<comment type="caution">
    <text evidence="9">The sequence shown here is derived from an EMBL/GenBank/DDBJ whole genome shotgun (WGS) entry which is preliminary data.</text>
</comment>
<dbReference type="PANTHER" id="PTHR34979:SF1">
    <property type="entry name" value="INNER MEMBRANE PROTEIN YGAZ"/>
    <property type="match status" value="1"/>
</dbReference>
<evidence type="ECO:0000256" key="1">
    <source>
        <dbReference type="ARBA" id="ARBA00004651"/>
    </source>
</evidence>
<comment type="subcellular location">
    <subcellularLocation>
        <location evidence="1">Cell membrane</location>
        <topology evidence="1">Multi-pass membrane protein</topology>
    </subcellularLocation>
</comment>
<evidence type="ECO:0000256" key="3">
    <source>
        <dbReference type="ARBA" id="ARBA00022448"/>
    </source>
</evidence>
<name>A0A2M9D901_9MICO</name>
<dbReference type="GO" id="GO:0005886">
    <property type="term" value="C:plasma membrane"/>
    <property type="evidence" value="ECO:0007669"/>
    <property type="project" value="UniProtKB-SubCell"/>
</dbReference>